<name>A0A822XS00_NELNU</name>
<evidence type="ECO:0000256" key="1">
    <source>
        <dbReference type="SAM" id="MobiDB-lite"/>
    </source>
</evidence>
<comment type="caution">
    <text evidence="2">The sequence shown here is derived from an EMBL/GenBank/DDBJ whole genome shotgun (WGS) entry which is preliminary data.</text>
</comment>
<reference evidence="2 3" key="1">
    <citation type="journal article" date="2020" name="Mol. Biol. Evol.">
        <title>Distinct Expression and Methylation Patterns for Genes with Different Fates following a Single Whole-Genome Duplication in Flowering Plants.</title>
        <authorList>
            <person name="Shi T."/>
            <person name="Rahmani R.S."/>
            <person name="Gugger P.F."/>
            <person name="Wang M."/>
            <person name="Li H."/>
            <person name="Zhang Y."/>
            <person name="Li Z."/>
            <person name="Wang Q."/>
            <person name="Van de Peer Y."/>
            <person name="Marchal K."/>
            <person name="Chen J."/>
        </authorList>
    </citation>
    <scope>NUCLEOTIDE SEQUENCE [LARGE SCALE GENOMIC DNA]</scope>
    <source>
        <tissue evidence="2">Leaf</tissue>
    </source>
</reference>
<evidence type="ECO:0000313" key="2">
    <source>
        <dbReference type="EMBL" id="DAD22443.1"/>
    </source>
</evidence>
<dbReference type="EMBL" id="DUZY01000001">
    <property type="protein sequence ID" value="DAD22443.1"/>
    <property type="molecule type" value="Genomic_DNA"/>
</dbReference>
<keyword evidence="3" id="KW-1185">Reference proteome</keyword>
<sequence length="68" mass="6666">MNREGERPVVDSPPLQSVVTVEVGDGFEGGGDGGSGEDIFKRGTPLQSSAGGSGGVGDSFESAAAAIL</sequence>
<accession>A0A822XS00</accession>
<dbReference type="AlphaFoldDB" id="A0A822XS00"/>
<gene>
    <name evidence="2" type="ORF">HUJ06_023906</name>
</gene>
<feature type="region of interest" description="Disordered" evidence="1">
    <location>
        <begin position="24"/>
        <end position="68"/>
    </location>
</feature>
<organism evidence="2 3">
    <name type="scientific">Nelumbo nucifera</name>
    <name type="common">Sacred lotus</name>
    <dbReference type="NCBI Taxonomy" id="4432"/>
    <lineage>
        <taxon>Eukaryota</taxon>
        <taxon>Viridiplantae</taxon>
        <taxon>Streptophyta</taxon>
        <taxon>Embryophyta</taxon>
        <taxon>Tracheophyta</taxon>
        <taxon>Spermatophyta</taxon>
        <taxon>Magnoliopsida</taxon>
        <taxon>Proteales</taxon>
        <taxon>Nelumbonaceae</taxon>
        <taxon>Nelumbo</taxon>
    </lineage>
</organism>
<feature type="compositionally biased region" description="Gly residues" evidence="1">
    <location>
        <begin position="26"/>
        <end position="36"/>
    </location>
</feature>
<proteinExistence type="predicted"/>
<evidence type="ECO:0000313" key="3">
    <source>
        <dbReference type="Proteomes" id="UP000607653"/>
    </source>
</evidence>
<protein>
    <submittedName>
        <fullName evidence="2">Uncharacterized protein</fullName>
    </submittedName>
</protein>
<dbReference type="Proteomes" id="UP000607653">
    <property type="component" value="Unassembled WGS sequence"/>
</dbReference>